<name>A0A6P5ZQN3_DURZI</name>
<evidence type="ECO:0000259" key="10">
    <source>
        <dbReference type="PROSITE" id="PS00434"/>
    </source>
</evidence>
<dbReference type="OrthoDB" id="60033at2759"/>
<keyword evidence="3" id="KW-0805">Transcription regulation</keyword>
<dbReference type="KEGG" id="dzi:111303099"/>
<dbReference type="FunFam" id="1.10.10.10:FF:000057">
    <property type="entry name" value="Heat shock transcription factor 1"/>
    <property type="match status" value="1"/>
</dbReference>
<feature type="domain" description="HSF-type DNA-binding" evidence="10">
    <location>
        <begin position="167"/>
        <end position="191"/>
    </location>
</feature>
<evidence type="ECO:0000256" key="7">
    <source>
        <dbReference type="ARBA" id="ARBA00023242"/>
    </source>
</evidence>
<evidence type="ECO:0000256" key="8">
    <source>
        <dbReference type="ARBA" id="ARBA00061350"/>
    </source>
</evidence>
<dbReference type="PANTHER" id="PTHR10015:SF298">
    <property type="entry name" value="HEAT STRESS TRANSCRIPTION FACTOR A-9"/>
    <property type="match status" value="1"/>
</dbReference>
<dbReference type="AlphaFoldDB" id="A0A6P5ZQN3"/>
<dbReference type="GO" id="GO:0034605">
    <property type="term" value="P:cellular response to heat"/>
    <property type="evidence" value="ECO:0007669"/>
    <property type="project" value="TreeGrafter"/>
</dbReference>
<protein>
    <submittedName>
        <fullName evidence="12">Heat stress transcription factor A-2-like</fullName>
    </submittedName>
</protein>
<dbReference type="PANTHER" id="PTHR10015">
    <property type="entry name" value="HEAT SHOCK TRANSCRIPTION FACTOR"/>
    <property type="match status" value="1"/>
</dbReference>
<evidence type="ECO:0000256" key="5">
    <source>
        <dbReference type="ARBA" id="ARBA00023125"/>
    </source>
</evidence>
<comment type="subcellular location">
    <subcellularLocation>
        <location evidence="1">Nucleus</location>
    </subcellularLocation>
</comment>
<dbReference type="GeneID" id="111303099"/>
<proteinExistence type="inferred from homology"/>
<keyword evidence="6" id="KW-0804">Transcription</keyword>
<evidence type="ECO:0000256" key="6">
    <source>
        <dbReference type="ARBA" id="ARBA00023163"/>
    </source>
</evidence>
<dbReference type="GO" id="GO:0003700">
    <property type="term" value="F:DNA-binding transcription factor activity"/>
    <property type="evidence" value="ECO:0007669"/>
    <property type="project" value="InterPro"/>
</dbReference>
<keyword evidence="2" id="KW-0597">Phosphoprotein</keyword>
<keyword evidence="7" id="KW-0539">Nucleus</keyword>
<reference evidence="12" key="1">
    <citation type="submission" date="2025-08" db="UniProtKB">
        <authorList>
            <consortium name="RefSeq"/>
        </authorList>
    </citation>
    <scope>IDENTIFICATION</scope>
    <source>
        <tissue evidence="12">Fruit stalk</tissue>
    </source>
</reference>
<sequence length="458" mass="52053">MMVPDNGGGGEGFGLSYTMAFLKESKIMEGEPENGNKKELNIVVKEEPVAAAAATEIRRATTCGGEDDQEALLKAVKEEDDEEMGVVDDMMNCGDCNNISNNGSFSSSSWDVLPKPIEGLHESGPPPFLRKTFEMVEDPETDPIVSWSVNRNSFIVWDSHKFSENLLPKYFKHKNFSSFIRQLNTYGFRKIDSDRWEFANEGFQGGKKNLLKNIKRRSRYNKQQQGRVISANNSTSNIGLEDELEILKKDKSALQLEVLKLGQQQEESNHQLSVVEERIRYVECRQQRMCNFFAKIAKYPNFIQHLIQKRKQQKKELDEGEFSKKRKLLKTQVTKSLPEAMGTVQRNQVDQEGMESMQSDEFSKFVPDCKAKEFPVSMEDGFCCSLQDQKSSAPEMRSVYHLMSENLLGESSGIENVANEELSVNDSKIYLELEDLINWKPCSWSGFASELVEQTGCV</sequence>
<dbReference type="Proteomes" id="UP000515121">
    <property type="component" value="Unplaced"/>
</dbReference>
<dbReference type="PRINTS" id="PR00056">
    <property type="entry name" value="HSFDOMAIN"/>
</dbReference>
<dbReference type="GO" id="GO:0005634">
    <property type="term" value="C:nucleus"/>
    <property type="evidence" value="ECO:0007669"/>
    <property type="project" value="UniProtKB-SubCell"/>
</dbReference>
<gene>
    <name evidence="12" type="primary">LOC111303099</name>
</gene>
<dbReference type="RefSeq" id="XP_022754867.1">
    <property type="nucleotide sequence ID" value="XM_022899132.1"/>
</dbReference>
<dbReference type="SMART" id="SM00415">
    <property type="entry name" value="HSF"/>
    <property type="match status" value="1"/>
</dbReference>
<dbReference type="GO" id="GO:0000978">
    <property type="term" value="F:RNA polymerase II cis-regulatory region sequence-specific DNA binding"/>
    <property type="evidence" value="ECO:0007669"/>
    <property type="project" value="TreeGrafter"/>
</dbReference>
<keyword evidence="5" id="KW-0238">DNA-binding</keyword>
<dbReference type="Pfam" id="PF00447">
    <property type="entry name" value="HSF_DNA-bind"/>
    <property type="match status" value="1"/>
</dbReference>
<dbReference type="InterPro" id="IPR036390">
    <property type="entry name" value="WH_DNA-bd_sf"/>
</dbReference>
<evidence type="ECO:0000256" key="9">
    <source>
        <dbReference type="SAM" id="Coils"/>
    </source>
</evidence>
<accession>A0A6P5ZQN3</accession>
<organism evidence="11 12">
    <name type="scientific">Durio zibethinus</name>
    <name type="common">Durian</name>
    <dbReference type="NCBI Taxonomy" id="66656"/>
    <lineage>
        <taxon>Eukaryota</taxon>
        <taxon>Viridiplantae</taxon>
        <taxon>Streptophyta</taxon>
        <taxon>Embryophyta</taxon>
        <taxon>Tracheophyta</taxon>
        <taxon>Spermatophyta</taxon>
        <taxon>Magnoliopsida</taxon>
        <taxon>eudicotyledons</taxon>
        <taxon>Gunneridae</taxon>
        <taxon>Pentapetalae</taxon>
        <taxon>rosids</taxon>
        <taxon>malvids</taxon>
        <taxon>Malvales</taxon>
        <taxon>Malvaceae</taxon>
        <taxon>Helicteroideae</taxon>
        <taxon>Durio</taxon>
    </lineage>
</organism>
<evidence type="ECO:0000256" key="1">
    <source>
        <dbReference type="ARBA" id="ARBA00004123"/>
    </source>
</evidence>
<keyword evidence="11" id="KW-1185">Reference proteome</keyword>
<dbReference type="PROSITE" id="PS00434">
    <property type="entry name" value="HSF_DOMAIN"/>
    <property type="match status" value="1"/>
</dbReference>
<evidence type="ECO:0000256" key="3">
    <source>
        <dbReference type="ARBA" id="ARBA00023015"/>
    </source>
</evidence>
<keyword evidence="4" id="KW-0346">Stress response</keyword>
<dbReference type="Gene3D" id="1.10.10.10">
    <property type="entry name" value="Winged helix-like DNA-binding domain superfamily/Winged helix DNA-binding domain"/>
    <property type="match status" value="1"/>
</dbReference>
<evidence type="ECO:0000256" key="4">
    <source>
        <dbReference type="ARBA" id="ARBA00023016"/>
    </source>
</evidence>
<keyword evidence="9" id="KW-0175">Coiled coil</keyword>
<evidence type="ECO:0000313" key="11">
    <source>
        <dbReference type="Proteomes" id="UP000515121"/>
    </source>
</evidence>
<evidence type="ECO:0000256" key="2">
    <source>
        <dbReference type="ARBA" id="ARBA00022553"/>
    </source>
</evidence>
<dbReference type="InterPro" id="IPR036388">
    <property type="entry name" value="WH-like_DNA-bd_sf"/>
</dbReference>
<dbReference type="SUPFAM" id="SSF46785">
    <property type="entry name" value="Winged helix' DNA-binding domain"/>
    <property type="match status" value="1"/>
</dbReference>
<dbReference type="GO" id="GO:0006357">
    <property type="term" value="P:regulation of transcription by RNA polymerase II"/>
    <property type="evidence" value="ECO:0007669"/>
    <property type="project" value="TreeGrafter"/>
</dbReference>
<dbReference type="InterPro" id="IPR000232">
    <property type="entry name" value="HSF_DNA-bd"/>
</dbReference>
<comment type="similarity">
    <text evidence="8">Belongs to the HSF family. Class A subfamily.</text>
</comment>
<feature type="coiled-coil region" evidence="9">
    <location>
        <begin position="237"/>
        <end position="264"/>
    </location>
</feature>
<evidence type="ECO:0000313" key="12">
    <source>
        <dbReference type="RefSeq" id="XP_022754867.1"/>
    </source>
</evidence>